<dbReference type="PANTHER" id="PTHR36206:SF13">
    <property type="entry name" value="TRANSCRIPTIONAL REGULATORY PROTEIN MOC3"/>
    <property type="match status" value="1"/>
</dbReference>
<evidence type="ECO:0000256" key="6">
    <source>
        <dbReference type="ARBA" id="ARBA00023242"/>
    </source>
</evidence>
<sequence>QHQQQFDQFTSINNNVLTVKPLRKRAFSKRSKTGCLTCRERRIKCDETKSICKNCHKSKRICKYPKIENTKLTENNNKQVKKVCKVKTTTKKTKKSIDFKNSDSNKSLISEISYSNLHIDDDNSPILKLPRDQNHIPYILNYNPVIVPRQQINNSLDKRYILPPVNSVNNETNSQQLQILPQSYEQQQPLLPPLPMPRKSSSSIYTYDNNLRNGINTSSISSVSTGVGNSRNSMSGSNSSSLVSNDLSNQYFYLLKYRNPGIQSINVNNNNHHYNNNNNNNNNSDISLSLPRQQSHLPLLKNSDPNNYYQQPLVYFNFLDNINNGINGLSVTNAFTENINTTNKTINNNTTTTTTTTTTATIRNNKYNNINHNIDNTNPK</sequence>
<name>A0A9P7BF98_9ASCO</name>
<comment type="caution">
    <text evidence="9">The sequence shown here is derived from an EMBL/GenBank/DDBJ whole genome shotgun (WGS) entry which is preliminary data.</text>
</comment>
<keyword evidence="2" id="KW-0862">Zinc</keyword>
<dbReference type="AlphaFoldDB" id="A0A9P7BF98"/>
<organism evidence="9 10">
    <name type="scientific">Pichia californica</name>
    <dbReference type="NCBI Taxonomy" id="460514"/>
    <lineage>
        <taxon>Eukaryota</taxon>
        <taxon>Fungi</taxon>
        <taxon>Dikarya</taxon>
        <taxon>Ascomycota</taxon>
        <taxon>Saccharomycotina</taxon>
        <taxon>Pichiomycetes</taxon>
        <taxon>Pichiales</taxon>
        <taxon>Pichiaceae</taxon>
        <taxon>Pichia</taxon>
    </lineage>
</organism>
<gene>
    <name evidence="9" type="ORF">C6P40_003323</name>
</gene>
<evidence type="ECO:0000313" key="10">
    <source>
        <dbReference type="Proteomes" id="UP000697127"/>
    </source>
</evidence>
<keyword evidence="10" id="KW-1185">Reference proteome</keyword>
<dbReference type="GO" id="GO:0000981">
    <property type="term" value="F:DNA-binding transcription factor activity, RNA polymerase II-specific"/>
    <property type="evidence" value="ECO:0007669"/>
    <property type="project" value="InterPro"/>
</dbReference>
<dbReference type="InterPro" id="IPR036864">
    <property type="entry name" value="Zn2-C6_fun-type_DNA-bd_sf"/>
</dbReference>
<dbReference type="PROSITE" id="PS00463">
    <property type="entry name" value="ZN2_CY6_FUNGAL_1"/>
    <property type="match status" value="1"/>
</dbReference>
<keyword evidence="6" id="KW-0539">Nucleus</keyword>
<dbReference type="InterPro" id="IPR052360">
    <property type="entry name" value="Transcr_Regulatory_Proteins"/>
</dbReference>
<dbReference type="InterPro" id="IPR001138">
    <property type="entry name" value="Zn2Cys6_DnaBD"/>
</dbReference>
<dbReference type="SUPFAM" id="SSF57701">
    <property type="entry name" value="Zn2/Cys6 DNA-binding domain"/>
    <property type="match status" value="1"/>
</dbReference>
<evidence type="ECO:0000256" key="2">
    <source>
        <dbReference type="ARBA" id="ARBA00022833"/>
    </source>
</evidence>
<feature type="domain" description="Zn(2)-C6 fungal-type" evidence="8">
    <location>
        <begin position="34"/>
        <end position="64"/>
    </location>
</feature>
<dbReference type="CDD" id="cd00067">
    <property type="entry name" value="GAL4"/>
    <property type="match status" value="1"/>
</dbReference>
<evidence type="ECO:0000313" key="9">
    <source>
        <dbReference type="EMBL" id="KAG0690302.1"/>
    </source>
</evidence>
<proteinExistence type="predicted"/>
<dbReference type="GO" id="GO:0008270">
    <property type="term" value="F:zinc ion binding"/>
    <property type="evidence" value="ECO:0007669"/>
    <property type="project" value="InterPro"/>
</dbReference>
<evidence type="ECO:0000256" key="5">
    <source>
        <dbReference type="ARBA" id="ARBA00023163"/>
    </source>
</evidence>
<keyword evidence="5" id="KW-0804">Transcription</keyword>
<evidence type="ECO:0000256" key="7">
    <source>
        <dbReference type="SAM" id="MobiDB-lite"/>
    </source>
</evidence>
<dbReference type="PANTHER" id="PTHR36206">
    <property type="entry name" value="ASPERCRYPTIN BIOSYNTHESIS CLUSTER-SPECIFIC TRANSCRIPTION REGULATOR ATNN-RELATED"/>
    <property type="match status" value="1"/>
</dbReference>
<dbReference type="PROSITE" id="PS50048">
    <property type="entry name" value="ZN2_CY6_FUNGAL_2"/>
    <property type="match status" value="1"/>
</dbReference>
<feature type="region of interest" description="Disordered" evidence="7">
    <location>
        <begin position="216"/>
        <end position="242"/>
    </location>
</feature>
<dbReference type="SMART" id="SM00066">
    <property type="entry name" value="GAL4"/>
    <property type="match status" value="1"/>
</dbReference>
<evidence type="ECO:0000259" key="8">
    <source>
        <dbReference type="PROSITE" id="PS50048"/>
    </source>
</evidence>
<dbReference type="Proteomes" id="UP000697127">
    <property type="component" value="Unassembled WGS sequence"/>
</dbReference>
<protein>
    <recommendedName>
        <fullName evidence="8">Zn(2)-C6 fungal-type domain-containing protein</fullName>
    </recommendedName>
</protein>
<keyword evidence="1" id="KW-0479">Metal-binding</keyword>
<dbReference type="Pfam" id="PF00172">
    <property type="entry name" value="Zn_clus"/>
    <property type="match status" value="1"/>
</dbReference>
<dbReference type="GO" id="GO:0003677">
    <property type="term" value="F:DNA binding"/>
    <property type="evidence" value="ECO:0007669"/>
    <property type="project" value="UniProtKB-KW"/>
</dbReference>
<accession>A0A9P7BF98</accession>
<keyword evidence="4" id="KW-0238">DNA-binding</keyword>
<dbReference type="EMBL" id="PUHW01000037">
    <property type="protein sequence ID" value="KAG0690302.1"/>
    <property type="molecule type" value="Genomic_DNA"/>
</dbReference>
<dbReference type="Gene3D" id="4.10.240.10">
    <property type="entry name" value="Zn(2)-C6 fungal-type DNA-binding domain"/>
    <property type="match status" value="1"/>
</dbReference>
<feature type="non-terminal residue" evidence="9">
    <location>
        <position position="1"/>
    </location>
</feature>
<evidence type="ECO:0000256" key="4">
    <source>
        <dbReference type="ARBA" id="ARBA00023125"/>
    </source>
</evidence>
<reference evidence="9" key="1">
    <citation type="submission" date="2020-11" db="EMBL/GenBank/DDBJ databases">
        <title>Kefir isolates.</title>
        <authorList>
            <person name="Marcisauskas S."/>
            <person name="Kim Y."/>
            <person name="Blasche S."/>
        </authorList>
    </citation>
    <scope>NUCLEOTIDE SEQUENCE</scope>
    <source>
        <strain evidence="9">Olga-1</strain>
    </source>
</reference>
<evidence type="ECO:0000256" key="3">
    <source>
        <dbReference type="ARBA" id="ARBA00023015"/>
    </source>
</evidence>
<evidence type="ECO:0000256" key="1">
    <source>
        <dbReference type="ARBA" id="ARBA00022723"/>
    </source>
</evidence>
<keyword evidence="3" id="KW-0805">Transcription regulation</keyword>